<name>A0A1I4PRH8_ECTMO</name>
<keyword evidence="3" id="KW-0862">Zinc</keyword>
<dbReference type="EMBL" id="FOUO01000002">
    <property type="protein sequence ID" value="SFM30501.1"/>
    <property type="molecule type" value="Genomic_DNA"/>
</dbReference>
<sequence>MDRDWRRIPTMRNEDDIQHFRQRLEANPAVTRCIHCAEKAEG</sequence>
<dbReference type="Proteomes" id="UP000199556">
    <property type="component" value="Unassembled WGS sequence"/>
</dbReference>
<protein>
    <submittedName>
        <fullName evidence="5">DksA/traR C4-type zinc finger</fullName>
    </submittedName>
</protein>
<keyword evidence="2" id="KW-0863">Zinc-finger</keyword>
<feature type="domain" description="Zinc finger DksA/TraR C4-type" evidence="4">
    <location>
        <begin position="22"/>
        <end position="41"/>
    </location>
</feature>
<evidence type="ECO:0000313" key="6">
    <source>
        <dbReference type="Proteomes" id="UP000199556"/>
    </source>
</evidence>
<keyword evidence="6" id="KW-1185">Reference proteome</keyword>
<organism evidence="5 6">
    <name type="scientific">Ectothiorhodospira mobilis</name>
    <dbReference type="NCBI Taxonomy" id="195064"/>
    <lineage>
        <taxon>Bacteria</taxon>
        <taxon>Pseudomonadati</taxon>
        <taxon>Pseudomonadota</taxon>
        <taxon>Gammaproteobacteria</taxon>
        <taxon>Chromatiales</taxon>
        <taxon>Ectothiorhodospiraceae</taxon>
        <taxon>Ectothiorhodospira</taxon>
    </lineage>
</organism>
<dbReference type="GO" id="GO:0008270">
    <property type="term" value="F:zinc ion binding"/>
    <property type="evidence" value="ECO:0007669"/>
    <property type="project" value="UniProtKB-KW"/>
</dbReference>
<reference evidence="5 6" key="1">
    <citation type="submission" date="2016-10" db="EMBL/GenBank/DDBJ databases">
        <authorList>
            <person name="de Groot N.N."/>
        </authorList>
    </citation>
    <scope>NUCLEOTIDE SEQUENCE [LARGE SCALE GENOMIC DNA]</scope>
    <source>
        <strain evidence="5 6">DSM 4180</strain>
    </source>
</reference>
<evidence type="ECO:0000259" key="4">
    <source>
        <dbReference type="Pfam" id="PF01258"/>
    </source>
</evidence>
<accession>A0A1I4PRH8</accession>
<dbReference type="AlphaFoldDB" id="A0A1I4PRH8"/>
<proteinExistence type="predicted"/>
<dbReference type="Pfam" id="PF01258">
    <property type="entry name" value="zf-dskA_traR"/>
    <property type="match status" value="1"/>
</dbReference>
<evidence type="ECO:0000256" key="2">
    <source>
        <dbReference type="ARBA" id="ARBA00022771"/>
    </source>
</evidence>
<evidence type="ECO:0000313" key="5">
    <source>
        <dbReference type="EMBL" id="SFM30501.1"/>
    </source>
</evidence>
<evidence type="ECO:0000256" key="3">
    <source>
        <dbReference type="ARBA" id="ARBA00022833"/>
    </source>
</evidence>
<keyword evidence="1" id="KW-0479">Metal-binding</keyword>
<gene>
    <name evidence="5" type="ORF">SAMN05421721_102183</name>
</gene>
<evidence type="ECO:0000256" key="1">
    <source>
        <dbReference type="ARBA" id="ARBA00022723"/>
    </source>
</evidence>
<dbReference type="InterPro" id="IPR000962">
    <property type="entry name" value="Znf_DskA_TraR"/>
</dbReference>